<feature type="compositionally biased region" description="Polar residues" evidence="1">
    <location>
        <begin position="296"/>
        <end position="308"/>
    </location>
</feature>
<reference evidence="3" key="2">
    <citation type="submission" date="2021-04" db="EMBL/GenBank/DDBJ databases">
        <authorList>
            <person name="Gilroy R."/>
        </authorList>
    </citation>
    <scope>NUCLEOTIDE SEQUENCE</scope>
    <source>
        <strain evidence="3">ChiGjej1B1-98</strain>
    </source>
</reference>
<feature type="transmembrane region" description="Helical" evidence="2">
    <location>
        <begin position="129"/>
        <end position="148"/>
    </location>
</feature>
<dbReference type="AlphaFoldDB" id="A0A9D2CAZ2"/>
<feature type="compositionally biased region" description="Basic and acidic residues" evidence="1">
    <location>
        <begin position="202"/>
        <end position="217"/>
    </location>
</feature>
<evidence type="ECO:0000256" key="1">
    <source>
        <dbReference type="SAM" id="MobiDB-lite"/>
    </source>
</evidence>
<keyword evidence="2" id="KW-1133">Transmembrane helix</keyword>
<evidence type="ECO:0000313" key="3">
    <source>
        <dbReference type="EMBL" id="HIY67414.1"/>
    </source>
</evidence>
<reference evidence="3" key="1">
    <citation type="journal article" date="2021" name="PeerJ">
        <title>Extensive microbial diversity within the chicken gut microbiome revealed by metagenomics and culture.</title>
        <authorList>
            <person name="Gilroy R."/>
            <person name="Ravi A."/>
            <person name="Getino M."/>
            <person name="Pursley I."/>
            <person name="Horton D.L."/>
            <person name="Alikhan N.F."/>
            <person name="Baker D."/>
            <person name="Gharbi K."/>
            <person name="Hall N."/>
            <person name="Watson M."/>
            <person name="Adriaenssens E.M."/>
            <person name="Foster-Nyarko E."/>
            <person name="Jarju S."/>
            <person name="Secka A."/>
            <person name="Antonio M."/>
            <person name="Oren A."/>
            <person name="Chaudhuri R.R."/>
            <person name="La Ragione R."/>
            <person name="Hildebrand F."/>
            <person name="Pallen M.J."/>
        </authorList>
    </citation>
    <scope>NUCLEOTIDE SEQUENCE</scope>
    <source>
        <strain evidence="3">ChiGjej1B1-98</strain>
    </source>
</reference>
<feature type="transmembrane region" description="Helical" evidence="2">
    <location>
        <begin position="154"/>
        <end position="172"/>
    </location>
</feature>
<evidence type="ECO:0000256" key="2">
    <source>
        <dbReference type="SAM" id="Phobius"/>
    </source>
</evidence>
<keyword evidence="2" id="KW-0812">Transmembrane</keyword>
<feature type="transmembrane region" description="Helical" evidence="2">
    <location>
        <begin position="6"/>
        <end position="25"/>
    </location>
</feature>
<name>A0A9D2CAZ2_9MICO</name>
<feature type="region of interest" description="Disordered" evidence="1">
    <location>
        <begin position="196"/>
        <end position="253"/>
    </location>
</feature>
<sequence length="354" mass="39010">MDFTAGLGTSAVFVLAAIVWLAYLVPVWAKRRELSTAEIEAARLQRTLRALSETTEAGKALEFDLRAKDIARTRKLMEKEVRLREARARADAVAKAREIDEQIKKIEREVKVVVRSSTTRMARLRRTKLACTMTAAAALTGLAAGILLPGLWVMALAAGALLLVAIAGLVMVNRSSRQVSRVASAARRETDSVLRETGVVEAKAEAERKDAEQHAQRASEQQEETEEHMRSRSWTPRNVPPQRSAARSREEYAATMAERIQEAIRREVSEQSKSLRTQESFNDLMGVDELDSRIAASTSYPSHATGASHSAPVRKAARRPDAAPTVAPSLSEVDAREEDEMAFDVHAAFARRLG</sequence>
<comment type="caution">
    <text evidence="3">The sequence shown here is derived from an EMBL/GenBank/DDBJ whole genome shotgun (WGS) entry which is preliminary data.</text>
</comment>
<dbReference type="EMBL" id="DXDC01000431">
    <property type="protein sequence ID" value="HIY67414.1"/>
    <property type="molecule type" value="Genomic_DNA"/>
</dbReference>
<keyword evidence="2" id="KW-0472">Membrane</keyword>
<evidence type="ECO:0000313" key="4">
    <source>
        <dbReference type="Proteomes" id="UP000824005"/>
    </source>
</evidence>
<feature type="region of interest" description="Disordered" evidence="1">
    <location>
        <begin position="296"/>
        <end position="333"/>
    </location>
</feature>
<accession>A0A9D2CAZ2</accession>
<proteinExistence type="predicted"/>
<dbReference type="Proteomes" id="UP000824005">
    <property type="component" value="Unassembled WGS sequence"/>
</dbReference>
<protein>
    <submittedName>
        <fullName evidence="3">Uncharacterized protein</fullName>
    </submittedName>
</protein>
<organism evidence="3 4">
    <name type="scientific">Candidatus Agrococcus pullicola</name>
    <dbReference type="NCBI Taxonomy" id="2838429"/>
    <lineage>
        <taxon>Bacteria</taxon>
        <taxon>Bacillati</taxon>
        <taxon>Actinomycetota</taxon>
        <taxon>Actinomycetes</taxon>
        <taxon>Micrococcales</taxon>
        <taxon>Microbacteriaceae</taxon>
        <taxon>Agrococcus</taxon>
    </lineage>
</organism>
<gene>
    <name evidence="3" type="ORF">H9830_14195</name>
</gene>